<name>A0A084GQG7_METID</name>
<evidence type="ECO:0000256" key="9">
    <source>
        <dbReference type="SAM" id="Phobius"/>
    </source>
</evidence>
<comment type="caution">
    <text evidence="11">The sequence shown here is derived from an EMBL/GenBank/DDBJ whole genome shotgun (WGS) entry which is preliminary data.</text>
</comment>
<sequence length="442" mass="47626">MGRLESIFEKFMPFFLRFANAKPTLAIKDGFILTMPMTIIGSLFLLILAAPIPGWADTMVKLFGEQWSLPLTQVVGSTFDILALIGVFGIAYSYVKNEKIEGTPAGILGIIAFLIITQASVLTKDGETVTGVIPKVWTGGQGVLAAIVVGLFVGFVYAQFIKRDIRIKMPDGVPPGVANSFSALIPGFAVITAAVIVFALCQAFADKTFTEVVYTLLQVPVQNLTDTLTGAVLIMVLMSLLWWCGIHGAAIIMGVMGPLLTANALQNQAIIDSGEALVVGENAKIVTIQFLDVFTKLGGSGITIGFIIAALMVARSSHLKQLGRLSLGPGLFNINEPIIFGMPIVFNPIMFVPFIVVPALASFMVYFSIIWGWVEPFNALQVPWTTPPIVSGFLIGGWRAALLQLATIAMSVAIYLPFVRMQDRLSYSEELKAKEQSESAIA</sequence>
<dbReference type="GO" id="GO:0009401">
    <property type="term" value="P:phosphoenolpyruvate-dependent sugar phosphotransferase system"/>
    <property type="evidence" value="ECO:0007669"/>
    <property type="project" value="InterPro"/>
</dbReference>
<comment type="function">
    <text evidence="8">The phosphoenolpyruvate-dependent sugar phosphotransferase system (PTS), a major carbohydrate active -transport system, catalyzes the phosphorylation of incoming sugar substrates concomitant with their translocation across the cell membrane.</text>
</comment>
<feature type="transmembrane region" description="Helical" evidence="9">
    <location>
        <begin position="393"/>
        <end position="418"/>
    </location>
</feature>
<keyword evidence="12" id="KW-1185">Reference proteome</keyword>
<dbReference type="PROSITE" id="PS51105">
    <property type="entry name" value="PTS_EIIC_TYPE_3"/>
    <property type="match status" value="1"/>
</dbReference>
<evidence type="ECO:0000313" key="12">
    <source>
        <dbReference type="Proteomes" id="UP000028549"/>
    </source>
</evidence>
<dbReference type="EMBL" id="JNVC02000010">
    <property type="protein sequence ID" value="KEZ49579.1"/>
    <property type="molecule type" value="Genomic_DNA"/>
</dbReference>
<evidence type="ECO:0000259" key="10">
    <source>
        <dbReference type="PROSITE" id="PS51105"/>
    </source>
</evidence>
<dbReference type="InterPro" id="IPR004796">
    <property type="entry name" value="PTS_IIC_cello"/>
</dbReference>
<keyword evidence="3 8" id="KW-1003">Cell membrane</keyword>
<feature type="transmembrane region" description="Helical" evidence="9">
    <location>
        <begin position="297"/>
        <end position="314"/>
    </location>
</feature>
<keyword evidence="6 9" id="KW-1133">Transmembrane helix</keyword>
<dbReference type="OrthoDB" id="1641940at2"/>
<proteinExistence type="predicted"/>
<keyword evidence="5 9" id="KW-0812">Transmembrane</keyword>
<feature type="transmembrane region" description="Helical" evidence="9">
    <location>
        <begin position="31"/>
        <end position="54"/>
    </location>
</feature>
<dbReference type="InterPro" id="IPR051088">
    <property type="entry name" value="PTS_Sugar-EIIC/EIIB"/>
</dbReference>
<feature type="transmembrane region" description="Helical" evidence="9">
    <location>
        <begin position="74"/>
        <end position="95"/>
    </location>
</feature>
<dbReference type="STRING" id="246786.GS18_0215055"/>
<comment type="subcellular location">
    <subcellularLocation>
        <location evidence="1">Cell membrane</location>
        <topology evidence="1">Multi-pass membrane protein</topology>
    </subcellularLocation>
</comment>
<dbReference type="PANTHER" id="PTHR33989">
    <property type="match status" value="1"/>
</dbReference>
<accession>A0A084GQG7</accession>
<dbReference type="Proteomes" id="UP000028549">
    <property type="component" value="Unassembled WGS sequence"/>
</dbReference>
<feature type="domain" description="PTS EIIC type-3" evidence="10">
    <location>
        <begin position="7"/>
        <end position="418"/>
    </location>
</feature>
<evidence type="ECO:0000256" key="8">
    <source>
        <dbReference type="PIRNR" id="PIRNR006351"/>
    </source>
</evidence>
<evidence type="ECO:0000256" key="2">
    <source>
        <dbReference type="ARBA" id="ARBA00022448"/>
    </source>
</evidence>
<dbReference type="PANTHER" id="PTHR33989:SF4">
    <property type="entry name" value="PTS SYSTEM N,N'-DIACETYLCHITOBIOSE-SPECIFIC EIIC COMPONENT"/>
    <property type="match status" value="1"/>
</dbReference>
<gene>
    <name evidence="11" type="ORF">GS18_0215055</name>
</gene>
<dbReference type="GO" id="GO:0005886">
    <property type="term" value="C:plasma membrane"/>
    <property type="evidence" value="ECO:0007669"/>
    <property type="project" value="UniProtKB-SubCell"/>
</dbReference>
<organism evidence="11 12">
    <name type="scientific">Metabacillus indicus</name>
    <name type="common">Bacillus indicus</name>
    <dbReference type="NCBI Taxonomy" id="246786"/>
    <lineage>
        <taxon>Bacteria</taxon>
        <taxon>Bacillati</taxon>
        <taxon>Bacillota</taxon>
        <taxon>Bacilli</taxon>
        <taxon>Bacillales</taxon>
        <taxon>Bacillaceae</taxon>
        <taxon>Metabacillus</taxon>
    </lineage>
</organism>
<dbReference type="PIRSF" id="PIRSF006351">
    <property type="entry name" value="PTS_EIIC-Cellobiose"/>
    <property type="match status" value="1"/>
</dbReference>
<feature type="transmembrane region" description="Helical" evidence="9">
    <location>
        <begin position="225"/>
        <end position="243"/>
    </location>
</feature>
<dbReference type="GO" id="GO:0008982">
    <property type="term" value="F:protein-N(PI)-phosphohistidine-sugar phosphotransferase activity"/>
    <property type="evidence" value="ECO:0007669"/>
    <property type="project" value="UniProtKB-UniRule"/>
</dbReference>
<evidence type="ECO:0000256" key="5">
    <source>
        <dbReference type="ARBA" id="ARBA00022692"/>
    </source>
</evidence>
<dbReference type="RefSeq" id="WP_029566270.1">
    <property type="nucleotide sequence ID" value="NZ_CANLZQ010000012.1"/>
</dbReference>
<keyword evidence="4 8" id="KW-0762">Sugar transport</keyword>
<evidence type="ECO:0000313" key="11">
    <source>
        <dbReference type="EMBL" id="KEZ49579.1"/>
    </source>
</evidence>
<feature type="transmembrane region" description="Helical" evidence="9">
    <location>
        <begin position="142"/>
        <end position="160"/>
    </location>
</feature>
<feature type="transmembrane region" description="Helical" evidence="9">
    <location>
        <begin position="349"/>
        <end position="373"/>
    </location>
</feature>
<dbReference type="NCBIfam" id="TIGR00410">
    <property type="entry name" value="lacE"/>
    <property type="match status" value="1"/>
</dbReference>
<evidence type="ECO:0000256" key="1">
    <source>
        <dbReference type="ARBA" id="ARBA00004651"/>
    </source>
</evidence>
<dbReference type="Pfam" id="PF02378">
    <property type="entry name" value="PTS_EIIC"/>
    <property type="match status" value="1"/>
</dbReference>
<evidence type="ECO:0000256" key="7">
    <source>
        <dbReference type="ARBA" id="ARBA00023136"/>
    </source>
</evidence>
<evidence type="ECO:0000256" key="6">
    <source>
        <dbReference type="ARBA" id="ARBA00022989"/>
    </source>
</evidence>
<reference evidence="11 12" key="1">
    <citation type="journal article" date="2005" name="Int. J. Syst. Evol. Microbiol.">
        <title>Bacillus cibi sp. nov., isolated from jeotgal, a traditional Korean fermented seafood.</title>
        <authorList>
            <person name="Yoon J.H."/>
            <person name="Lee C.H."/>
            <person name="Oh T.K."/>
        </authorList>
    </citation>
    <scope>NUCLEOTIDE SEQUENCE [LARGE SCALE GENOMIC DNA]</scope>
    <source>
        <strain evidence="11 12">DSM 16189</strain>
    </source>
</reference>
<evidence type="ECO:0000256" key="3">
    <source>
        <dbReference type="ARBA" id="ARBA00022475"/>
    </source>
</evidence>
<feature type="transmembrane region" description="Helical" evidence="9">
    <location>
        <begin position="102"/>
        <end position="122"/>
    </location>
</feature>
<keyword evidence="2 8" id="KW-0813">Transport</keyword>
<protein>
    <recommendedName>
        <fullName evidence="8">Permease IIC component</fullName>
    </recommendedName>
</protein>
<dbReference type="InterPro" id="IPR004501">
    <property type="entry name" value="PTS_EIIC_3"/>
</dbReference>
<dbReference type="GO" id="GO:1901264">
    <property type="term" value="P:carbohydrate derivative transport"/>
    <property type="evidence" value="ECO:0007669"/>
    <property type="project" value="TreeGrafter"/>
</dbReference>
<dbReference type="InterPro" id="IPR003352">
    <property type="entry name" value="PTS_EIIC"/>
</dbReference>
<dbReference type="AlphaFoldDB" id="A0A084GQG7"/>
<feature type="transmembrane region" description="Helical" evidence="9">
    <location>
        <begin position="181"/>
        <end position="205"/>
    </location>
</feature>
<evidence type="ECO:0000256" key="4">
    <source>
        <dbReference type="ARBA" id="ARBA00022597"/>
    </source>
</evidence>
<keyword evidence="7 8" id="KW-0472">Membrane</keyword>